<organism evidence="8 9">
    <name type="scientific">Chrysochloris asiatica</name>
    <name type="common">Cape golden mole</name>
    <dbReference type="NCBI Taxonomy" id="185453"/>
    <lineage>
        <taxon>Eukaryota</taxon>
        <taxon>Metazoa</taxon>
        <taxon>Chordata</taxon>
        <taxon>Craniata</taxon>
        <taxon>Vertebrata</taxon>
        <taxon>Euteleostomi</taxon>
        <taxon>Mammalia</taxon>
        <taxon>Eutheria</taxon>
        <taxon>Afrotheria</taxon>
        <taxon>Chrysochloridae</taxon>
        <taxon>Chrysochlorinae</taxon>
        <taxon>Chrysochloris</taxon>
    </lineage>
</organism>
<dbReference type="GO" id="GO:0005634">
    <property type="term" value="C:nucleus"/>
    <property type="evidence" value="ECO:0007669"/>
    <property type="project" value="UniProtKB-SubCell"/>
</dbReference>
<dbReference type="PANTHER" id="PTHR22745:SF0">
    <property type="entry name" value="PROTHYMOSIN ALPHA"/>
    <property type="match status" value="1"/>
</dbReference>
<name>A0A9B0TAG7_CHRAS</name>
<evidence type="ECO:0000256" key="3">
    <source>
        <dbReference type="ARBA" id="ARBA00023242"/>
    </source>
</evidence>
<dbReference type="GO" id="GO:0045944">
    <property type="term" value="P:positive regulation of transcription by RNA polymerase II"/>
    <property type="evidence" value="ECO:0007669"/>
    <property type="project" value="TreeGrafter"/>
</dbReference>
<reference evidence="9" key="1">
    <citation type="submission" date="2025-08" db="UniProtKB">
        <authorList>
            <consortium name="RefSeq"/>
        </authorList>
    </citation>
    <scope>IDENTIFICATION</scope>
    <source>
        <tissue evidence="9">Spleen</tissue>
    </source>
</reference>
<feature type="region of interest" description="Disordered" evidence="7">
    <location>
        <begin position="63"/>
        <end position="184"/>
    </location>
</feature>
<protein>
    <recommendedName>
        <fullName evidence="6">Prothymosin alpha</fullName>
    </recommendedName>
</protein>
<dbReference type="AlphaFoldDB" id="A0A9B0TAG7"/>
<dbReference type="InterPro" id="IPR004931">
    <property type="entry name" value="Pro/parathymosin"/>
</dbReference>
<feature type="compositionally biased region" description="Basic and acidic residues" evidence="7">
    <location>
        <begin position="69"/>
        <end position="87"/>
    </location>
</feature>
<dbReference type="GeneID" id="102829908"/>
<comment type="function">
    <text evidence="4">Prothymosin alpha may mediate immune function by conferring resistance to certain opportunistic infections.</text>
</comment>
<evidence type="ECO:0000313" key="8">
    <source>
        <dbReference type="Proteomes" id="UP000504623"/>
    </source>
</evidence>
<evidence type="ECO:0000256" key="6">
    <source>
        <dbReference type="ARBA" id="ARBA00040447"/>
    </source>
</evidence>
<evidence type="ECO:0000256" key="5">
    <source>
        <dbReference type="ARBA" id="ARBA00038744"/>
    </source>
</evidence>
<dbReference type="PANTHER" id="PTHR22745">
    <property type="entry name" value="PROTHYMOSIN ALPHA"/>
    <property type="match status" value="1"/>
</dbReference>
<dbReference type="GO" id="GO:0043066">
    <property type="term" value="P:negative regulation of apoptotic process"/>
    <property type="evidence" value="ECO:0007669"/>
    <property type="project" value="TreeGrafter"/>
</dbReference>
<keyword evidence="3" id="KW-0539">Nucleus</keyword>
<evidence type="ECO:0000313" key="9">
    <source>
        <dbReference type="RefSeq" id="XP_006835843.1"/>
    </source>
</evidence>
<proteinExistence type="inferred from homology"/>
<comment type="subcellular location">
    <subcellularLocation>
        <location evidence="1">Nucleus</location>
    </subcellularLocation>
</comment>
<dbReference type="Pfam" id="PF03247">
    <property type="entry name" value="Prothymosin"/>
    <property type="match status" value="1"/>
</dbReference>
<dbReference type="RefSeq" id="XP_006835843.1">
    <property type="nucleotide sequence ID" value="XM_006835780.1"/>
</dbReference>
<comment type="subunit">
    <text evidence="5">Interacts with NUPR1; regulates apoptotic process.</text>
</comment>
<evidence type="ECO:0000256" key="1">
    <source>
        <dbReference type="ARBA" id="ARBA00004123"/>
    </source>
</evidence>
<sequence length="184" mass="20726">MDVEKTLKFAARHRLTKANRRNHEVSSSHLSSCSLTESLNSNSLCHPLYPITGVPHHVRRAVDTSPKIATKDLKEKKEVVEETENGRDVPANGNANEENREQEADSEVEEEEEEGDGEQENEDEDEEAEAATGKRAAKEDEDDNVDTKKQRTVVTFEQRVPPAHFGQAHPQMTRTHHHPTKTTT</sequence>
<feature type="compositionally biased region" description="Basic residues" evidence="7">
    <location>
        <begin position="174"/>
        <end position="184"/>
    </location>
</feature>
<accession>A0A9B0TAG7</accession>
<dbReference type="Proteomes" id="UP000504623">
    <property type="component" value="Unplaced"/>
</dbReference>
<feature type="compositionally biased region" description="Acidic residues" evidence="7">
    <location>
        <begin position="104"/>
        <end position="129"/>
    </location>
</feature>
<keyword evidence="8" id="KW-1185">Reference proteome</keyword>
<evidence type="ECO:0000256" key="7">
    <source>
        <dbReference type="SAM" id="MobiDB-lite"/>
    </source>
</evidence>
<comment type="similarity">
    <text evidence="2">Belongs to the pro/parathymosin family.</text>
</comment>
<evidence type="ECO:0000256" key="4">
    <source>
        <dbReference type="ARBA" id="ARBA00037621"/>
    </source>
</evidence>
<evidence type="ECO:0000256" key="2">
    <source>
        <dbReference type="ARBA" id="ARBA00008032"/>
    </source>
</evidence>
<dbReference type="GO" id="GO:0042393">
    <property type="term" value="F:histone binding"/>
    <property type="evidence" value="ECO:0007669"/>
    <property type="project" value="TreeGrafter"/>
</dbReference>
<gene>
    <name evidence="9" type="primary">LOC102829908</name>
</gene>